<sequence length="376" mass="38952">MPTILLVTATLYRHAVARLPYALRRAGFRVWAVCPQVSAVRYSDHLDGGIAYPDDIGPGGLALVMADAVERSGADALLFGDEVAAGVARALLTGVEADVVTPPLRALLEAWIGGVDGCAFHRSALVERVRGLGIRTPRQVALEPPADAAALAGLGAPIVVKRDHGSGGGGVALVATPGEALDIAARLLPSGTDAAGVGMVVAQEHVAGATASVSFVARGGLLLDGFAYKALHRHPEPFGPASVIAALDRPDLLEMARRVVADLRYSGFGGIDVILPEDGGPPVFLELNARPPQTTHLGHLFGADLARALFQAVSGAAAAAPDTPTARATTVALFPAEWTRDPASPYLHSAHHDVPWHEPRLTAAIMALTPRLRSPG</sequence>
<dbReference type="EMBL" id="JABFDB010000035">
    <property type="protein sequence ID" value="NYZ24137.1"/>
    <property type="molecule type" value="Genomic_DNA"/>
</dbReference>
<comment type="caution">
    <text evidence="3">The sequence shown here is derived from an EMBL/GenBank/DDBJ whole genome shotgun (WGS) entry which is preliminary data.</text>
</comment>
<evidence type="ECO:0000259" key="2">
    <source>
        <dbReference type="PROSITE" id="PS50975"/>
    </source>
</evidence>
<dbReference type="InterPro" id="IPR003806">
    <property type="entry name" value="ATP-grasp_PylC-type"/>
</dbReference>
<accession>A0ABX2TIG1</accession>
<organism evidence="3 4">
    <name type="scientific">Azospirillum oleiclasticum</name>
    <dbReference type="NCBI Taxonomy" id="2735135"/>
    <lineage>
        <taxon>Bacteria</taxon>
        <taxon>Pseudomonadati</taxon>
        <taxon>Pseudomonadota</taxon>
        <taxon>Alphaproteobacteria</taxon>
        <taxon>Rhodospirillales</taxon>
        <taxon>Azospirillaceae</taxon>
        <taxon>Azospirillum</taxon>
    </lineage>
</organism>
<keyword evidence="1" id="KW-0067">ATP-binding</keyword>
<evidence type="ECO:0000313" key="3">
    <source>
        <dbReference type="EMBL" id="NYZ24137.1"/>
    </source>
</evidence>
<dbReference type="Gene3D" id="3.30.470.20">
    <property type="entry name" value="ATP-grasp fold, B domain"/>
    <property type="match status" value="1"/>
</dbReference>
<keyword evidence="1" id="KW-0547">Nucleotide-binding</keyword>
<dbReference type="SUPFAM" id="SSF56059">
    <property type="entry name" value="Glutathione synthetase ATP-binding domain-like"/>
    <property type="match status" value="1"/>
</dbReference>
<evidence type="ECO:0000256" key="1">
    <source>
        <dbReference type="PROSITE-ProRule" id="PRU00409"/>
    </source>
</evidence>
<proteinExistence type="predicted"/>
<feature type="domain" description="ATP-grasp" evidence="2">
    <location>
        <begin position="126"/>
        <end position="314"/>
    </location>
</feature>
<dbReference type="PROSITE" id="PS50975">
    <property type="entry name" value="ATP_GRASP"/>
    <property type="match status" value="1"/>
</dbReference>
<name>A0ABX2TIG1_9PROT</name>
<reference evidence="3 4" key="1">
    <citation type="submission" date="2020-05" db="EMBL/GenBank/DDBJ databases">
        <title>Azospirillum oleiclasticum sp. nov, a nitrogen-fixing and heavy crude oil-emulsifying bacterium isolated from the crude oil of Yumen Oilfield.</title>
        <authorList>
            <person name="Wu D."/>
            <person name="Cai M."/>
            <person name="Zhang X."/>
        </authorList>
    </citation>
    <scope>NUCLEOTIDE SEQUENCE [LARGE SCALE GENOMIC DNA]</scope>
    <source>
        <strain evidence="3 4">ROY-1-1-2</strain>
    </source>
</reference>
<dbReference type="Proteomes" id="UP000584642">
    <property type="component" value="Unassembled WGS sequence"/>
</dbReference>
<protein>
    <submittedName>
        <fullName evidence="3">ATP-grasp domain-containing protein</fullName>
    </submittedName>
</protein>
<dbReference type="RefSeq" id="WP_180285910.1">
    <property type="nucleotide sequence ID" value="NZ_JABFDB010000035.1"/>
</dbReference>
<dbReference type="InterPro" id="IPR011761">
    <property type="entry name" value="ATP-grasp"/>
</dbReference>
<gene>
    <name evidence="3" type="ORF">HND93_30910</name>
</gene>
<keyword evidence="4" id="KW-1185">Reference proteome</keyword>
<dbReference type="Pfam" id="PF02655">
    <property type="entry name" value="ATP-grasp_3"/>
    <property type="match status" value="1"/>
</dbReference>
<evidence type="ECO:0000313" key="4">
    <source>
        <dbReference type="Proteomes" id="UP000584642"/>
    </source>
</evidence>